<evidence type="ECO:0000256" key="2">
    <source>
        <dbReference type="ARBA" id="ARBA00022801"/>
    </source>
</evidence>
<dbReference type="Pfam" id="PF01522">
    <property type="entry name" value="Polysacc_deac_1"/>
    <property type="match status" value="1"/>
</dbReference>
<dbReference type="PANTHER" id="PTHR10587">
    <property type="entry name" value="GLYCOSYL TRANSFERASE-RELATED"/>
    <property type="match status" value="1"/>
</dbReference>
<evidence type="ECO:0000259" key="4">
    <source>
        <dbReference type="PROSITE" id="PS51677"/>
    </source>
</evidence>
<keyword evidence="3" id="KW-0732">Signal</keyword>
<dbReference type="PROSITE" id="PS51677">
    <property type="entry name" value="NODB"/>
    <property type="match status" value="1"/>
</dbReference>
<dbReference type="RefSeq" id="WP_028373949.1">
    <property type="nucleotide sequence ID" value="NZ_CAAAJD010000035.1"/>
</dbReference>
<keyword evidence="2" id="KW-0378">Hydrolase</keyword>
<dbReference type="GO" id="GO:0016020">
    <property type="term" value="C:membrane"/>
    <property type="evidence" value="ECO:0007669"/>
    <property type="project" value="TreeGrafter"/>
</dbReference>
<dbReference type="Proteomes" id="UP000054869">
    <property type="component" value="Unassembled WGS sequence"/>
</dbReference>
<reference evidence="5 6" key="1">
    <citation type="submission" date="2015-11" db="EMBL/GenBank/DDBJ databases">
        <title>Genomic analysis of 38 Legionella species identifies large and diverse effector repertoires.</title>
        <authorList>
            <person name="Burstein D."/>
            <person name="Amaro F."/>
            <person name="Zusman T."/>
            <person name="Lifshitz Z."/>
            <person name="Cohen O."/>
            <person name="Gilbert J.A."/>
            <person name="Pupko T."/>
            <person name="Shuman H.A."/>
            <person name="Segal G."/>
        </authorList>
    </citation>
    <scope>NUCLEOTIDE SEQUENCE [LARGE SCALE GENOMIC DNA]</scope>
    <source>
        <strain evidence="5 6">ATCC 49751</strain>
    </source>
</reference>
<sequence>MRVPLIKKQFLFVLFFLFALATTSFAQKKEIAITIDDLPFVGESKNFHLNMIIDTLKTNEVPATGFVIAGEVTPENWQMLLKFHDAGLGLGNHTYSHVNLNRVNTDAYIQEIDAADKVLLPILTEPKYFRYPYLAMSQGDKKDKVLHFLESKNYQIAPITIDSKDFLFNQILYAVPEKERRGFLSVLRACYINFIWQQTLKAEEHSRLAHKPEQAQILLIHANLLNAYVLPDIISLYKQNGYTFVRLEEALKTTADDPPKALAKKHKVKPKMKLAERPRFTRPEPNIENYMEWD</sequence>
<dbReference type="SUPFAM" id="SSF88713">
    <property type="entry name" value="Glycoside hydrolase/deacetylase"/>
    <property type="match status" value="1"/>
</dbReference>
<evidence type="ECO:0000313" key="5">
    <source>
        <dbReference type="EMBL" id="KTD25011.1"/>
    </source>
</evidence>
<feature type="signal peptide" evidence="3">
    <location>
        <begin position="1"/>
        <end position="26"/>
    </location>
</feature>
<keyword evidence="1" id="KW-0479">Metal-binding</keyword>
<dbReference type="GO" id="GO:0005975">
    <property type="term" value="P:carbohydrate metabolic process"/>
    <property type="evidence" value="ECO:0007669"/>
    <property type="project" value="InterPro"/>
</dbReference>
<name>A0A0W0VYB6_9GAMM</name>
<feature type="chain" id="PRO_5006915149" evidence="3">
    <location>
        <begin position="27"/>
        <end position="294"/>
    </location>
</feature>
<keyword evidence="6" id="KW-1185">Reference proteome</keyword>
<dbReference type="InterPro" id="IPR002509">
    <property type="entry name" value="NODB_dom"/>
</dbReference>
<dbReference type="OrthoDB" id="115239at2"/>
<dbReference type="GO" id="GO:0046872">
    <property type="term" value="F:metal ion binding"/>
    <property type="evidence" value="ECO:0007669"/>
    <property type="project" value="UniProtKB-KW"/>
</dbReference>
<evidence type="ECO:0000256" key="1">
    <source>
        <dbReference type="ARBA" id="ARBA00022723"/>
    </source>
</evidence>
<evidence type="ECO:0000256" key="3">
    <source>
        <dbReference type="SAM" id="SignalP"/>
    </source>
</evidence>
<dbReference type="InterPro" id="IPR011330">
    <property type="entry name" value="Glyco_hydro/deAcase_b/a-brl"/>
</dbReference>
<dbReference type="AlphaFoldDB" id="A0A0W0VYB6"/>
<feature type="domain" description="NodB homology" evidence="4">
    <location>
        <begin position="29"/>
        <end position="245"/>
    </location>
</feature>
<organism evidence="5 6">
    <name type="scientific">Legionella lansingensis</name>
    <dbReference type="NCBI Taxonomy" id="45067"/>
    <lineage>
        <taxon>Bacteria</taxon>
        <taxon>Pseudomonadati</taxon>
        <taxon>Pseudomonadota</taxon>
        <taxon>Gammaproteobacteria</taxon>
        <taxon>Legionellales</taxon>
        <taxon>Legionellaceae</taxon>
        <taxon>Legionella</taxon>
    </lineage>
</organism>
<dbReference type="STRING" id="45067.Llan_0248"/>
<dbReference type="EMBL" id="LNYI01000005">
    <property type="protein sequence ID" value="KTD25011.1"/>
    <property type="molecule type" value="Genomic_DNA"/>
</dbReference>
<dbReference type="Gene3D" id="3.20.20.370">
    <property type="entry name" value="Glycoside hydrolase/deacetylase"/>
    <property type="match status" value="1"/>
</dbReference>
<dbReference type="InterPro" id="IPR050248">
    <property type="entry name" value="Polysacc_deacetylase_ArnD"/>
</dbReference>
<dbReference type="GO" id="GO:0016810">
    <property type="term" value="F:hydrolase activity, acting on carbon-nitrogen (but not peptide) bonds"/>
    <property type="evidence" value="ECO:0007669"/>
    <property type="project" value="InterPro"/>
</dbReference>
<proteinExistence type="predicted"/>
<dbReference type="PATRIC" id="fig|45067.4.peg.261"/>
<evidence type="ECO:0000313" key="6">
    <source>
        <dbReference type="Proteomes" id="UP000054869"/>
    </source>
</evidence>
<protein>
    <submittedName>
        <fullName evidence="5">Polysaccharide deacetylase</fullName>
    </submittedName>
</protein>
<accession>A0A0W0VYB6</accession>
<comment type="caution">
    <text evidence="5">The sequence shown here is derived from an EMBL/GenBank/DDBJ whole genome shotgun (WGS) entry which is preliminary data.</text>
</comment>
<dbReference type="eggNOG" id="COG0726">
    <property type="taxonomic scope" value="Bacteria"/>
</dbReference>
<dbReference type="PANTHER" id="PTHR10587:SF133">
    <property type="entry name" value="CHITIN DEACETYLASE 1-RELATED"/>
    <property type="match status" value="1"/>
</dbReference>
<gene>
    <name evidence="5" type="ORF">Llan_0248</name>
</gene>